<evidence type="ECO:0000313" key="3">
    <source>
        <dbReference type="EMBL" id="TWT18621.1"/>
    </source>
</evidence>
<accession>A0A5C5TWT4</accession>
<evidence type="ECO:0000259" key="2">
    <source>
        <dbReference type="Pfam" id="PF08241"/>
    </source>
</evidence>
<sequence>MARRARNWNQSSSAAPRAGAETGLYCVPHLHSSGGSSLESWSRVGVRRLARRHARRSGSGNLRPCATCLSSRQLVAGLPGSRTRRRCAQARRSPASRPPTKEPPVRMDHLTVRSWQERDGHEGVRDAWLASREALVGRDWSQVAGTCGLCGSSRGFVLTESMDPRQPDIREGLLCRECRHNSRIRSSLRLLLDQLESLDHPPAVYLTEQVTGTFIWLQRHLRGTLLGSEFEPSFLKRMALTRRFHQAGGKGTVEYQDVTKLNFADASLDAIASFEVFEHVPDYRTAVSEFARVLKPGGTCVATFPFTDGPDTITRALVDEEGEVRHLLEPEYHGDPISGGVLCFYHFGWDVLDVFRSAGFSDVRMVMPCGLEHGLFYGLWTLVATR</sequence>
<dbReference type="Pfam" id="PF08241">
    <property type="entry name" value="Methyltransf_11"/>
    <property type="match status" value="1"/>
</dbReference>
<feature type="domain" description="Methyltransferase type 11" evidence="2">
    <location>
        <begin position="216"/>
        <end position="301"/>
    </location>
</feature>
<proteinExistence type="predicted"/>
<organism evidence="3 4">
    <name type="scientific">Luteimonas marina</name>
    <dbReference type="NCBI Taxonomy" id="488485"/>
    <lineage>
        <taxon>Bacteria</taxon>
        <taxon>Pseudomonadati</taxon>
        <taxon>Pseudomonadota</taxon>
        <taxon>Gammaproteobacteria</taxon>
        <taxon>Lysobacterales</taxon>
        <taxon>Lysobacteraceae</taxon>
        <taxon>Luteimonas</taxon>
    </lineage>
</organism>
<keyword evidence="3" id="KW-0808">Transferase</keyword>
<dbReference type="GO" id="GO:0008757">
    <property type="term" value="F:S-adenosylmethionine-dependent methyltransferase activity"/>
    <property type="evidence" value="ECO:0007669"/>
    <property type="project" value="InterPro"/>
</dbReference>
<evidence type="ECO:0000256" key="1">
    <source>
        <dbReference type="SAM" id="MobiDB-lite"/>
    </source>
</evidence>
<dbReference type="EMBL" id="VOHK01000006">
    <property type="protein sequence ID" value="TWT18621.1"/>
    <property type="molecule type" value="Genomic_DNA"/>
</dbReference>
<dbReference type="AlphaFoldDB" id="A0A5C5TWT4"/>
<keyword evidence="3" id="KW-0489">Methyltransferase</keyword>
<dbReference type="GO" id="GO:0032259">
    <property type="term" value="P:methylation"/>
    <property type="evidence" value="ECO:0007669"/>
    <property type="project" value="UniProtKB-KW"/>
</dbReference>
<dbReference type="InterPro" id="IPR029063">
    <property type="entry name" value="SAM-dependent_MTases_sf"/>
</dbReference>
<keyword evidence="4" id="KW-1185">Reference proteome</keyword>
<dbReference type="CDD" id="cd02440">
    <property type="entry name" value="AdoMet_MTases"/>
    <property type="match status" value="1"/>
</dbReference>
<dbReference type="InterPro" id="IPR013216">
    <property type="entry name" value="Methyltransf_11"/>
</dbReference>
<protein>
    <submittedName>
        <fullName evidence="3">Class I SAM-dependent methyltransferase</fullName>
    </submittedName>
</protein>
<name>A0A5C5TWT4_9GAMM</name>
<dbReference type="SUPFAM" id="SSF53335">
    <property type="entry name" value="S-adenosyl-L-methionine-dependent methyltransferases"/>
    <property type="match status" value="1"/>
</dbReference>
<dbReference type="Proteomes" id="UP000319980">
    <property type="component" value="Unassembled WGS sequence"/>
</dbReference>
<feature type="region of interest" description="Disordered" evidence="1">
    <location>
        <begin position="80"/>
        <end position="105"/>
    </location>
</feature>
<gene>
    <name evidence="3" type="ORF">FQY83_14690</name>
</gene>
<dbReference type="Gene3D" id="3.40.50.150">
    <property type="entry name" value="Vaccinia Virus protein VP39"/>
    <property type="match status" value="1"/>
</dbReference>
<reference evidence="3 4" key="1">
    <citation type="journal article" date="2008" name="Int. J. Syst. Evol. Microbiol.">
        <title>Luteimonas marina sp. nov., isolated from seawater.</title>
        <authorList>
            <person name="Baik K.S."/>
            <person name="Park S.C."/>
            <person name="Kim M.S."/>
            <person name="Kim E.M."/>
            <person name="Park C."/>
            <person name="Chun J."/>
            <person name="Seong C.N."/>
        </authorList>
    </citation>
    <scope>NUCLEOTIDE SEQUENCE [LARGE SCALE GENOMIC DNA]</scope>
    <source>
        <strain evidence="3 4">FR1330</strain>
    </source>
</reference>
<evidence type="ECO:0000313" key="4">
    <source>
        <dbReference type="Proteomes" id="UP000319980"/>
    </source>
</evidence>
<comment type="caution">
    <text evidence="3">The sequence shown here is derived from an EMBL/GenBank/DDBJ whole genome shotgun (WGS) entry which is preliminary data.</text>
</comment>